<dbReference type="GO" id="GO:0008045">
    <property type="term" value="P:motor neuron axon guidance"/>
    <property type="evidence" value="ECO:0007669"/>
    <property type="project" value="TreeGrafter"/>
</dbReference>
<evidence type="ECO:0000313" key="1">
    <source>
        <dbReference type="EnsemblMetazoa" id="ACUA013151-PA"/>
    </source>
</evidence>
<reference evidence="2" key="1">
    <citation type="submission" date="2013-09" db="EMBL/GenBank/DDBJ databases">
        <title>The Genome Sequence of Anopheles culicifacies species A.</title>
        <authorList>
            <consortium name="The Broad Institute Genomics Platform"/>
            <person name="Neafsey D.E."/>
            <person name="Besansky N."/>
            <person name="Howell P."/>
            <person name="Walton C."/>
            <person name="Young S.K."/>
            <person name="Zeng Q."/>
            <person name="Gargeya S."/>
            <person name="Fitzgerald M."/>
            <person name="Haas B."/>
            <person name="Abouelleil A."/>
            <person name="Allen A.W."/>
            <person name="Alvarado L."/>
            <person name="Arachchi H.M."/>
            <person name="Berlin A.M."/>
            <person name="Chapman S.B."/>
            <person name="Gainer-Dewar J."/>
            <person name="Goldberg J."/>
            <person name="Griggs A."/>
            <person name="Gujja S."/>
            <person name="Hansen M."/>
            <person name="Howarth C."/>
            <person name="Imamovic A."/>
            <person name="Ireland A."/>
            <person name="Larimer J."/>
            <person name="McCowan C."/>
            <person name="Murphy C."/>
            <person name="Pearson M."/>
            <person name="Poon T.W."/>
            <person name="Priest M."/>
            <person name="Roberts A."/>
            <person name="Saif S."/>
            <person name="Shea T."/>
            <person name="Sisk P."/>
            <person name="Sykes S."/>
            <person name="Wortman J."/>
            <person name="Nusbaum C."/>
            <person name="Birren B."/>
        </authorList>
    </citation>
    <scope>NUCLEOTIDE SEQUENCE [LARGE SCALE GENOMIC DNA]</scope>
    <source>
        <strain evidence="2">A-37</strain>
    </source>
</reference>
<accession>A0A182MA10</accession>
<organism evidence="1 2">
    <name type="scientific">Anopheles culicifacies</name>
    <dbReference type="NCBI Taxonomy" id="139723"/>
    <lineage>
        <taxon>Eukaryota</taxon>
        <taxon>Metazoa</taxon>
        <taxon>Ecdysozoa</taxon>
        <taxon>Arthropoda</taxon>
        <taxon>Hexapoda</taxon>
        <taxon>Insecta</taxon>
        <taxon>Pterygota</taxon>
        <taxon>Neoptera</taxon>
        <taxon>Endopterygota</taxon>
        <taxon>Diptera</taxon>
        <taxon>Nematocera</taxon>
        <taxon>Culicoidea</taxon>
        <taxon>Culicidae</taxon>
        <taxon>Anophelinae</taxon>
        <taxon>Anopheles</taxon>
        <taxon>culicifacies species complex</taxon>
    </lineage>
</organism>
<dbReference type="AlphaFoldDB" id="A0A182MA10"/>
<sequence>MKAVETNYSGKYSCEVSADAPSFHTIIVSGDMEVVVQPTDRSGKFTLSTAASEIPGVASEYKLMILPPFTQTISTLLFRDGEGFNDDTRRTPWCANAMTGLANALRCSSLDAVQ</sequence>
<dbReference type="VEuPathDB" id="VectorBase:ACUA013151"/>
<evidence type="ECO:0000313" key="2">
    <source>
        <dbReference type="Proteomes" id="UP000075883"/>
    </source>
</evidence>
<dbReference type="EMBL" id="AXCM01010877">
    <property type="status" value="NOT_ANNOTATED_CDS"/>
    <property type="molecule type" value="Genomic_DNA"/>
</dbReference>
<name>A0A182MA10_9DIPT</name>
<dbReference type="PANTHER" id="PTHR21261">
    <property type="entry name" value="BEAT PROTEIN"/>
    <property type="match status" value="1"/>
</dbReference>
<dbReference type="EnsemblMetazoa" id="ACUA013151-RA">
    <property type="protein sequence ID" value="ACUA013151-PA"/>
    <property type="gene ID" value="ACUA013151"/>
</dbReference>
<proteinExistence type="predicted"/>
<dbReference type="Proteomes" id="UP000075883">
    <property type="component" value="Unassembled WGS sequence"/>
</dbReference>
<dbReference type="PANTHER" id="PTHR21261:SF8">
    <property type="entry name" value="BEATEN PATH IA, ISOFORM B-RELATED"/>
    <property type="match status" value="1"/>
</dbReference>
<evidence type="ECO:0008006" key="3">
    <source>
        <dbReference type="Google" id="ProtNLM"/>
    </source>
</evidence>
<keyword evidence="2" id="KW-1185">Reference proteome</keyword>
<protein>
    <recommendedName>
        <fullName evidence="3">Ig-like domain-containing protein</fullName>
    </recommendedName>
</protein>
<reference evidence="1" key="2">
    <citation type="submission" date="2020-05" db="UniProtKB">
        <authorList>
            <consortium name="EnsemblMetazoa"/>
        </authorList>
    </citation>
    <scope>IDENTIFICATION</scope>
    <source>
        <strain evidence="1">A-37</strain>
    </source>
</reference>